<dbReference type="RefSeq" id="WP_012858953.1">
    <property type="nucleotide sequence ID" value="NC_013515.1"/>
</dbReference>
<dbReference type="HOGENOM" id="CLU_094978_1_0_0"/>
<name>D1AYM8_STRM9</name>
<accession>D1AYM8</accession>
<organism evidence="1 2">
    <name type="scientific">Streptobacillus moniliformis (strain ATCC 14647 / DSM 12112 / NCTC 10651 / 9901)</name>
    <dbReference type="NCBI Taxonomy" id="519441"/>
    <lineage>
        <taxon>Bacteria</taxon>
        <taxon>Fusobacteriati</taxon>
        <taxon>Fusobacteriota</taxon>
        <taxon>Fusobacteriia</taxon>
        <taxon>Fusobacteriales</taxon>
        <taxon>Leptotrichiaceae</taxon>
        <taxon>Streptobacillus</taxon>
    </lineage>
</organism>
<dbReference type="KEGG" id="smf:Smon_0938"/>
<dbReference type="EMBL" id="CP001779">
    <property type="protein sequence ID" value="ACZ01404.1"/>
    <property type="molecule type" value="Genomic_DNA"/>
</dbReference>
<sequence length="197" mass="22094">MKKLLSILLLSTFILFSNIIDSKKSNYRIAFSLGSIYNFIEASQNSGASISFLTEWKAIINNKFDITFGPKISINTNVDNLKNIAFIYSGINLGGEVNFNYNLKENIKIYTGIEGQVGVGLHTRTYLSYIVDEKKDKKVVYNYNNTTAEYKKNTLNSLSPTGIISLFMGLKINDKYNIALYTGYGKGYIGLEAGYSF</sequence>
<keyword evidence="2" id="KW-1185">Reference proteome</keyword>
<dbReference type="Proteomes" id="UP000002072">
    <property type="component" value="Chromosome"/>
</dbReference>
<dbReference type="OrthoDB" id="95536at2"/>
<dbReference type="AlphaFoldDB" id="D1AYM8"/>
<evidence type="ECO:0008006" key="3">
    <source>
        <dbReference type="Google" id="ProtNLM"/>
    </source>
</evidence>
<proteinExistence type="predicted"/>
<evidence type="ECO:0000313" key="1">
    <source>
        <dbReference type="EMBL" id="ACZ01404.1"/>
    </source>
</evidence>
<gene>
    <name evidence="1" type="ordered locus">Smon_0938</name>
</gene>
<evidence type="ECO:0000313" key="2">
    <source>
        <dbReference type="Proteomes" id="UP000002072"/>
    </source>
</evidence>
<dbReference type="GeneID" id="29673549"/>
<reference evidence="1 2" key="1">
    <citation type="journal article" date="2009" name="Stand. Genomic Sci.">
        <title>Complete genome sequence of Streptobacillus moniliformis type strain (9901T).</title>
        <authorList>
            <person name="Nolan M."/>
            <person name="Gronow S."/>
            <person name="Lapidus A."/>
            <person name="Ivanova N."/>
            <person name="Copeland A."/>
            <person name="Lucas S."/>
            <person name="Del Rio T.G."/>
            <person name="Chen F."/>
            <person name="Tice H."/>
            <person name="Pitluck S."/>
            <person name="Cheng J.F."/>
            <person name="Sims D."/>
            <person name="Meincke L."/>
            <person name="Bruce D."/>
            <person name="Goodwin L."/>
            <person name="Brettin T."/>
            <person name="Han C."/>
            <person name="Detter J.C."/>
            <person name="Ovchinikova G."/>
            <person name="Pati A."/>
            <person name="Mavromatis K."/>
            <person name="Mikhailova N."/>
            <person name="Chen A."/>
            <person name="Palaniappan K."/>
            <person name="Land M."/>
            <person name="Hauser L."/>
            <person name="Chang Y.J."/>
            <person name="Jeffries C.D."/>
            <person name="Rohde M."/>
            <person name="Sproer C."/>
            <person name="Goker M."/>
            <person name="Bristow J."/>
            <person name="Eisen J.A."/>
            <person name="Markowitz V."/>
            <person name="Hugenholtz P."/>
            <person name="Kyrpides N.C."/>
            <person name="Klenk H.P."/>
            <person name="Chain P."/>
        </authorList>
    </citation>
    <scope>NUCLEOTIDE SEQUENCE [LARGE SCALE GENOMIC DNA]</scope>
    <source>
        <strain evidence="2">ATCC 14647 / DSM 12112 / NCTC 10651 / 9901</strain>
    </source>
</reference>
<dbReference type="STRING" id="519441.Smon_0938"/>
<protein>
    <recommendedName>
        <fullName evidence="3">Outer membrane protein beta-barrel domain-containing protein</fullName>
    </recommendedName>
</protein>